<sequence>MKNHLRILRLYQLLQLKCRALQHENIGLRSSLKATNDRLVLALKNEKNVTEQEAEKQSDVDDELFQISTAIFDRLQQIKKTGVKSYYQEAEYQYWTIKYILSKKAYIIDIVSFQAPSIRSIQRYIKTKTLQMKILESIIGQNVPTDWNHLDLYRKQCKLPCKASLFGSLAIDAVCLNAQGLRLTKGQYKNVIVETDERGKEIVKGIYYGFAVIFVPYSPQYRSKLLFFQVSDTGKAGSPQLEYLRQMLKQKYIFVQSYCMDADSFFTPMMKQEYNVIKERVANHPEIFYTWQWQPQKPLLMICIDLLHLGKRARYRFLKKLLTINLMEDTTLLSVEELKTLLQLPDIIWSDQKFTKMVDEYFLRMYSRRTINILSVLKPTRKTIHTLIYFVLHYPLVTLFTKIGGRSYVKLLSLVLLVLKRFDTMWENLKQDKDYQIARQNNGATVKILTCFSQEFIKQCICSFSKILQLLHKHGEVRLVSCGSFVCECLFGWLRLHSTFNNSYQRVSELIYKQEILKMCQMELGEDVIPMTRTETRTVTVKVENKEQLISDNEYRMINQLSKDVMDLIFDDDCYDGENLVNGSIPKYQQLLQFWSDIDNSIEEETFMKEKLWQPIEGMHTQNRLQPDKISKIENNNMVKDVFSEDSLDEV</sequence>
<keyword evidence="3" id="KW-1185">Reference proteome</keyword>
<dbReference type="EMBL" id="CATOUU010000699">
    <property type="protein sequence ID" value="CAI9942438.1"/>
    <property type="molecule type" value="Genomic_DNA"/>
</dbReference>
<evidence type="ECO:0000313" key="1">
    <source>
        <dbReference type="EMBL" id="CAI9942438.1"/>
    </source>
</evidence>
<protein>
    <submittedName>
        <fullName evidence="1">Uncharacterized protein</fullName>
    </submittedName>
</protein>
<reference evidence="2 3" key="2">
    <citation type="submission" date="2024-07" db="EMBL/GenBank/DDBJ databases">
        <authorList>
            <person name="Akdeniz Z."/>
        </authorList>
    </citation>
    <scope>NUCLEOTIDE SEQUENCE [LARGE SCALE GENOMIC DNA]</scope>
</reference>
<organism evidence="1">
    <name type="scientific">Hexamita inflata</name>
    <dbReference type="NCBI Taxonomy" id="28002"/>
    <lineage>
        <taxon>Eukaryota</taxon>
        <taxon>Metamonada</taxon>
        <taxon>Diplomonadida</taxon>
        <taxon>Hexamitidae</taxon>
        <taxon>Hexamitinae</taxon>
        <taxon>Hexamita</taxon>
    </lineage>
</organism>
<dbReference type="AlphaFoldDB" id="A0AA86PS15"/>
<comment type="caution">
    <text evidence="1">The sequence shown here is derived from an EMBL/GenBank/DDBJ whole genome shotgun (WGS) entry which is preliminary data.</text>
</comment>
<evidence type="ECO:0000313" key="2">
    <source>
        <dbReference type="EMBL" id="CAL6015548.1"/>
    </source>
</evidence>
<accession>A0AA86PS15</accession>
<gene>
    <name evidence="2" type="ORF">HINF_LOCUS24936</name>
    <name evidence="1" type="ORF">HINF_LOCUS30083</name>
</gene>
<reference evidence="1" key="1">
    <citation type="submission" date="2023-06" db="EMBL/GenBank/DDBJ databases">
        <authorList>
            <person name="Kurt Z."/>
        </authorList>
    </citation>
    <scope>NUCLEOTIDE SEQUENCE</scope>
</reference>
<dbReference type="Proteomes" id="UP001642409">
    <property type="component" value="Unassembled WGS sequence"/>
</dbReference>
<name>A0AA86PS15_9EUKA</name>
<evidence type="ECO:0000313" key="3">
    <source>
        <dbReference type="Proteomes" id="UP001642409"/>
    </source>
</evidence>
<proteinExistence type="predicted"/>
<dbReference type="EMBL" id="CAXDID020000073">
    <property type="protein sequence ID" value="CAL6015548.1"/>
    <property type="molecule type" value="Genomic_DNA"/>
</dbReference>